<evidence type="ECO:0000256" key="3">
    <source>
        <dbReference type="ARBA" id="ARBA00022695"/>
    </source>
</evidence>
<gene>
    <name evidence="9" type="ORF">BA92_09995</name>
    <name evidence="10" type="ORF">IE90_07330</name>
</gene>
<dbReference type="InterPro" id="IPR004821">
    <property type="entry name" value="Cyt_trans-like"/>
</dbReference>
<dbReference type="GO" id="GO:0016779">
    <property type="term" value="F:nucleotidyltransferase activity"/>
    <property type="evidence" value="ECO:0007669"/>
    <property type="project" value="UniProtKB-KW"/>
</dbReference>
<dbReference type="GO" id="GO:0005524">
    <property type="term" value="F:ATP binding"/>
    <property type="evidence" value="ECO:0007669"/>
    <property type="project" value="UniProtKB-KW"/>
</dbReference>
<sequence length="161" mass="18129">MDYLPYIKNKIARTQEEASRTLSLWRFKDEKIVFTNGCFDILHRGHIEYLAQAANLGTKLIIGLNSDASVKRLKGENRPVNDENARALALASLIFVDEVILFDSDTPYDLIDYVQPDVLVKGGDYNPEEIVGYDIVKAKNGKIITIDFVEGYSTTSILNKI</sequence>
<dbReference type="OrthoDB" id="9795543at2"/>
<evidence type="ECO:0000256" key="4">
    <source>
        <dbReference type="ARBA" id="ARBA00022741"/>
    </source>
</evidence>
<dbReference type="Proteomes" id="UP000031937">
    <property type="component" value="Unassembled WGS sequence"/>
</dbReference>
<dbReference type="SUPFAM" id="SSF52374">
    <property type="entry name" value="Nucleotidylyl transferase"/>
    <property type="match status" value="1"/>
</dbReference>
<keyword evidence="12" id="KW-1185">Reference proteome</keyword>
<dbReference type="AlphaFoldDB" id="A0A0C3R4T4"/>
<evidence type="ECO:0000259" key="8">
    <source>
        <dbReference type="Pfam" id="PF01467"/>
    </source>
</evidence>
<evidence type="ECO:0000313" key="11">
    <source>
        <dbReference type="Proteomes" id="UP000031937"/>
    </source>
</evidence>
<evidence type="ECO:0000256" key="7">
    <source>
        <dbReference type="ARBA" id="ARBA00047428"/>
    </source>
</evidence>
<evidence type="ECO:0000313" key="9">
    <source>
        <dbReference type="EMBL" id="KIO44515.1"/>
    </source>
</evidence>
<dbReference type="Gene3D" id="3.40.50.620">
    <property type="entry name" value="HUPs"/>
    <property type="match status" value="1"/>
</dbReference>
<comment type="catalytic activity">
    <reaction evidence="7">
        <text>D-glycero-beta-D-manno-heptose 1-phosphate + ATP + H(+) = ADP-D-glycero-beta-D-manno-heptose + diphosphate</text>
        <dbReference type="Rhea" id="RHEA:27465"/>
        <dbReference type="ChEBI" id="CHEBI:15378"/>
        <dbReference type="ChEBI" id="CHEBI:30616"/>
        <dbReference type="ChEBI" id="CHEBI:33019"/>
        <dbReference type="ChEBI" id="CHEBI:59967"/>
        <dbReference type="ChEBI" id="CHEBI:61593"/>
        <dbReference type="EC" id="2.7.7.70"/>
    </reaction>
</comment>
<name>A0A0C3R4T4_9PORP</name>
<accession>A0A0C3R4T4</accession>
<keyword evidence="6" id="KW-0119">Carbohydrate metabolism</keyword>
<evidence type="ECO:0000256" key="6">
    <source>
        <dbReference type="ARBA" id="ARBA00023277"/>
    </source>
</evidence>
<dbReference type="EC" id="2.7.7.70" evidence="1"/>
<feature type="domain" description="Cytidyltransferase-like" evidence="8">
    <location>
        <begin position="34"/>
        <end position="157"/>
    </location>
</feature>
<keyword evidence="3" id="KW-0548">Nucleotidyltransferase</keyword>
<evidence type="ECO:0000313" key="12">
    <source>
        <dbReference type="Proteomes" id="UP000031980"/>
    </source>
</evidence>
<dbReference type="InterPro" id="IPR011914">
    <property type="entry name" value="RfaE_dom_II"/>
</dbReference>
<dbReference type="RefSeq" id="WP_041503187.1">
    <property type="nucleotide sequence ID" value="NZ_JPIT01000018.1"/>
</dbReference>
<dbReference type="NCBIfam" id="TIGR02199">
    <property type="entry name" value="rfaE_dom_II"/>
    <property type="match status" value="1"/>
</dbReference>
<keyword evidence="4" id="KW-0547">Nucleotide-binding</keyword>
<reference evidence="10 11" key="2">
    <citation type="submission" date="2014-07" db="EMBL/GenBank/DDBJ databases">
        <title>Porphyromonadaceae bacterium OUH 334697 = ATCC BAA-2682 = DSM 28341 draft genome.</title>
        <authorList>
            <person name="Sydenham T.V."/>
            <person name="Hasman H."/>
            <person name="Justesen U.S."/>
        </authorList>
    </citation>
    <scope>NUCLEOTIDE SEQUENCE [LARGE SCALE GENOMIC DNA]</scope>
    <source>
        <strain evidence="10 11">OUH 334697</strain>
    </source>
</reference>
<dbReference type="EMBL" id="JPIT01000018">
    <property type="protein sequence ID" value="KIO45228.1"/>
    <property type="molecule type" value="Genomic_DNA"/>
</dbReference>
<dbReference type="InterPro" id="IPR050385">
    <property type="entry name" value="Archaeal_FAD_synthase"/>
</dbReference>
<evidence type="ECO:0000256" key="5">
    <source>
        <dbReference type="ARBA" id="ARBA00022840"/>
    </source>
</evidence>
<dbReference type="PANTHER" id="PTHR43793">
    <property type="entry name" value="FAD SYNTHASE"/>
    <property type="match status" value="1"/>
</dbReference>
<dbReference type="PANTHER" id="PTHR43793:SF2">
    <property type="entry name" value="BIFUNCTIONAL PROTEIN HLDE"/>
    <property type="match status" value="1"/>
</dbReference>
<protein>
    <recommendedName>
        <fullName evidence="1">D-glycero-beta-D-manno-heptose 1-phosphate adenylyltransferase</fullName>
        <ecNumber evidence="1">2.7.7.70</ecNumber>
    </recommendedName>
</protein>
<dbReference type="InterPro" id="IPR014729">
    <property type="entry name" value="Rossmann-like_a/b/a_fold"/>
</dbReference>
<dbReference type="Pfam" id="PF01467">
    <property type="entry name" value="CTP_transf_like"/>
    <property type="match status" value="1"/>
</dbReference>
<organism evidence="9 12">
    <name type="scientific">Sanguibacteroides justesenii</name>
    <dbReference type="NCBI Taxonomy" id="1547597"/>
    <lineage>
        <taxon>Bacteria</taxon>
        <taxon>Pseudomonadati</taxon>
        <taxon>Bacteroidota</taxon>
        <taxon>Bacteroidia</taxon>
        <taxon>Bacteroidales</taxon>
        <taxon>Porphyromonadaceae</taxon>
        <taxon>Sanguibacteroides</taxon>
    </lineage>
</organism>
<dbReference type="NCBIfam" id="TIGR00125">
    <property type="entry name" value="cyt_tran_rel"/>
    <property type="match status" value="1"/>
</dbReference>
<keyword evidence="5" id="KW-0067">ATP-binding</keyword>
<reference evidence="9 12" key="1">
    <citation type="submission" date="2014-07" db="EMBL/GenBank/DDBJ databases">
        <title>Porphyromonadaceae bacterium OUH 308042 = ATCC BAA-2681 = DSM 28342 draft genome.</title>
        <authorList>
            <person name="Sydenham T.V."/>
            <person name="Hasman H."/>
            <person name="Justensen U.S."/>
        </authorList>
    </citation>
    <scope>NUCLEOTIDE SEQUENCE [LARGE SCALE GENOMIC DNA]</scope>
    <source>
        <strain evidence="9 12">OUH 308042</strain>
    </source>
</reference>
<dbReference type="EMBL" id="JPIU01000039">
    <property type="protein sequence ID" value="KIO44515.1"/>
    <property type="molecule type" value="Genomic_DNA"/>
</dbReference>
<evidence type="ECO:0000256" key="1">
    <source>
        <dbReference type="ARBA" id="ARBA00012519"/>
    </source>
</evidence>
<dbReference type="Proteomes" id="UP000031980">
    <property type="component" value="Unassembled WGS sequence"/>
</dbReference>
<evidence type="ECO:0000256" key="2">
    <source>
        <dbReference type="ARBA" id="ARBA00022679"/>
    </source>
</evidence>
<proteinExistence type="predicted"/>
<keyword evidence="2" id="KW-0808">Transferase</keyword>
<comment type="caution">
    <text evidence="9">The sequence shown here is derived from an EMBL/GenBank/DDBJ whole genome shotgun (WGS) entry which is preliminary data.</text>
</comment>
<dbReference type="GO" id="GO:0005975">
    <property type="term" value="P:carbohydrate metabolic process"/>
    <property type="evidence" value="ECO:0007669"/>
    <property type="project" value="InterPro"/>
</dbReference>
<evidence type="ECO:0000313" key="10">
    <source>
        <dbReference type="EMBL" id="KIO45228.1"/>
    </source>
</evidence>
<dbReference type="GO" id="GO:0016773">
    <property type="term" value="F:phosphotransferase activity, alcohol group as acceptor"/>
    <property type="evidence" value="ECO:0007669"/>
    <property type="project" value="InterPro"/>
</dbReference>